<evidence type="ECO:0000313" key="4">
    <source>
        <dbReference type="Proteomes" id="UP000594905"/>
    </source>
</evidence>
<dbReference type="KEGG" id="cmin:NCTC10288_02369"/>
<dbReference type="Proteomes" id="UP000249264">
    <property type="component" value="Chromosome 1"/>
</dbReference>
<dbReference type="EMBL" id="CP065689">
    <property type="protein sequence ID" value="QPS60132.1"/>
    <property type="molecule type" value="Genomic_DNA"/>
</dbReference>
<keyword evidence="4" id="KW-1185">Reference proteome</keyword>
<gene>
    <name evidence="1" type="ORF">I6G51_02700</name>
    <name evidence="2" type="ORF">NCTC10288_02369</name>
</gene>
<protein>
    <submittedName>
        <fullName evidence="1">Suppressor of fused domain protein</fullName>
    </submittedName>
    <submittedName>
        <fullName evidence="2">Suppressor of fused protein (SUFU)</fullName>
    </submittedName>
</protein>
<dbReference type="RefSeq" id="WP_111689406.1">
    <property type="nucleotide sequence ID" value="NZ_CP065689.1"/>
</dbReference>
<accession>A0A2X4USG3</accession>
<name>A0A2X4USG3_9CORY</name>
<proteinExistence type="predicted"/>
<evidence type="ECO:0000313" key="1">
    <source>
        <dbReference type="EMBL" id="QPS60132.1"/>
    </source>
</evidence>
<dbReference type="Proteomes" id="UP000594905">
    <property type="component" value="Chromosome"/>
</dbReference>
<dbReference type="OrthoDB" id="4426448at2"/>
<reference evidence="2 3" key="1">
    <citation type="submission" date="2018-06" db="EMBL/GenBank/DDBJ databases">
        <authorList>
            <consortium name="Pathogen Informatics"/>
            <person name="Doyle S."/>
        </authorList>
    </citation>
    <scope>NUCLEOTIDE SEQUENCE [LARGE SCALE GENOMIC DNA]</scope>
    <source>
        <strain evidence="2 3">NCTC10288</strain>
    </source>
</reference>
<organism evidence="2 3">
    <name type="scientific">Corynebacterium minutissimum</name>
    <dbReference type="NCBI Taxonomy" id="38301"/>
    <lineage>
        <taxon>Bacteria</taxon>
        <taxon>Bacillati</taxon>
        <taxon>Actinomycetota</taxon>
        <taxon>Actinomycetes</taxon>
        <taxon>Mycobacteriales</taxon>
        <taxon>Corynebacteriaceae</taxon>
        <taxon>Corynebacterium</taxon>
    </lineage>
</organism>
<reference evidence="1 4" key="2">
    <citation type="submission" date="2020-12" db="EMBL/GenBank/DDBJ databases">
        <title>FDA dAtabase for Regulatory Grade micrObial Sequences (FDA-ARGOS): Supporting development and validation of Infectious Disease Dx tests.</title>
        <authorList>
            <person name="Sproer C."/>
            <person name="Gronow S."/>
            <person name="Severitt S."/>
            <person name="Schroder I."/>
            <person name="Tallon L."/>
            <person name="Sadzewicz L."/>
            <person name="Zhao X."/>
            <person name="Boylan J."/>
            <person name="Ott S."/>
            <person name="Bowen H."/>
            <person name="Vavikolanu K."/>
            <person name="Mehta A."/>
            <person name="Aluvathingal J."/>
            <person name="Nadendla S."/>
            <person name="Lowell S."/>
            <person name="Myers T."/>
            <person name="Yan Y."/>
            <person name="Sichtig H."/>
        </authorList>
    </citation>
    <scope>NUCLEOTIDE SEQUENCE [LARGE SCALE GENOMIC DNA]</scope>
    <source>
        <strain evidence="1 4">FDAARGOS_894</strain>
    </source>
</reference>
<sequence>MAWLPVSCWLPWRSWGHKAINADETAYWLDDVIPVDLEFKNIEGHRVGLAALDDDQSLAVTCDFADVDTGLAHAEQGIDVRCELLAVARTGQAEVAAAVSAASSLLAKAAGVLPAQPGLLLPNLFGEKDERFAHLSVRHGMLIAPYLWGGQTPQVAEEKRLTLVCQLLMLTDAEYAFAVDEGVPALQNAVAEHGIDLLDWQRSES</sequence>
<dbReference type="AlphaFoldDB" id="A0A2X4USG3"/>
<evidence type="ECO:0000313" key="2">
    <source>
        <dbReference type="EMBL" id="SQI01044.1"/>
    </source>
</evidence>
<evidence type="ECO:0000313" key="3">
    <source>
        <dbReference type="Proteomes" id="UP000249264"/>
    </source>
</evidence>
<dbReference type="STRING" id="38301.NX84_02075"/>
<dbReference type="EMBL" id="LS483460">
    <property type="protein sequence ID" value="SQI01044.1"/>
    <property type="molecule type" value="Genomic_DNA"/>
</dbReference>
<dbReference type="GeneID" id="70784231"/>